<reference evidence="1 2" key="2">
    <citation type="journal article" date="2022" name="Mol. Ecol. Resour.">
        <title>The genomes of chicory, endive, great burdock and yacon provide insights into Asteraceae paleo-polyploidization history and plant inulin production.</title>
        <authorList>
            <person name="Fan W."/>
            <person name="Wang S."/>
            <person name="Wang H."/>
            <person name="Wang A."/>
            <person name="Jiang F."/>
            <person name="Liu H."/>
            <person name="Zhao H."/>
            <person name="Xu D."/>
            <person name="Zhang Y."/>
        </authorList>
    </citation>
    <scope>NUCLEOTIDE SEQUENCE [LARGE SCALE GENOMIC DNA]</scope>
    <source>
        <strain evidence="2">cv. Yunnan</strain>
        <tissue evidence="1">Leaves</tissue>
    </source>
</reference>
<reference evidence="2" key="1">
    <citation type="journal article" date="2022" name="Mol. Ecol. Resour.">
        <title>The genomes of chicory, endive, great burdock and yacon provide insights into Asteraceae palaeo-polyploidization history and plant inulin production.</title>
        <authorList>
            <person name="Fan W."/>
            <person name="Wang S."/>
            <person name="Wang H."/>
            <person name="Wang A."/>
            <person name="Jiang F."/>
            <person name="Liu H."/>
            <person name="Zhao H."/>
            <person name="Xu D."/>
            <person name="Zhang Y."/>
        </authorList>
    </citation>
    <scope>NUCLEOTIDE SEQUENCE [LARGE SCALE GENOMIC DNA]</scope>
    <source>
        <strain evidence="2">cv. Yunnan</strain>
    </source>
</reference>
<protein>
    <submittedName>
        <fullName evidence="1">Uncharacterized protein</fullName>
    </submittedName>
</protein>
<proteinExistence type="predicted"/>
<gene>
    <name evidence="1" type="ORF">L1987_80870</name>
</gene>
<keyword evidence="2" id="KW-1185">Reference proteome</keyword>
<dbReference type="EMBL" id="CM042044">
    <property type="protein sequence ID" value="KAI3687177.1"/>
    <property type="molecule type" value="Genomic_DNA"/>
</dbReference>
<evidence type="ECO:0000313" key="2">
    <source>
        <dbReference type="Proteomes" id="UP001056120"/>
    </source>
</evidence>
<comment type="caution">
    <text evidence="1">The sequence shown here is derived from an EMBL/GenBank/DDBJ whole genome shotgun (WGS) entry which is preliminary data.</text>
</comment>
<dbReference type="Proteomes" id="UP001056120">
    <property type="component" value="Linkage Group LG27"/>
</dbReference>
<accession>A0ACB8YPI0</accession>
<name>A0ACB8YPI0_9ASTR</name>
<sequence>MDSWLYDGCIKGCGMRLKSDDPLTMKNFIVSIQNKVTELKAASGDSQGNTRSKRMEFMLETIFDIKNNKKKAKEDTLQHTVIKNWSQKLRAESIFVQGLKWSKLLDPEKKRSLVVFGRESSEAQKMHQLAAGQRMNTYPRRAIFCIIIYAEDYIDAFEKLLRLNLQGKQFRYASLYPSCLCLFNTETGTALRELIFLTSILDVCVNRKKADSDTVPNLKGLCIFSIFGWLLFSCSSKHHKRRDAHRSPLGAIVFSSNGMCIATSEHGTINRVHSGRIRVTDQTG</sequence>
<evidence type="ECO:0000313" key="1">
    <source>
        <dbReference type="EMBL" id="KAI3687177.1"/>
    </source>
</evidence>
<organism evidence="1 2">
    <name type="scientific">Smallanthus sonchifolius</name>
    <dbReference type="NCBI Taxonomy" id="185202"/>
    <lineage>
        <taxon>Eukaryota</taxon>
        <taxon>Viridiplantae</taxon>
        <taxon>Streptophyta</taxon>
        <taxon>Embryophyta</taxon>
        <taxon>Tracheophyta</taxon>
        <taxon>Spermatophyta</taxon>
        <taxon>Magnoliopsida</taxon>
        <taxon>eudicotyledons</taxon>
        <taxon>Gunneridae</taxon>
        <taxon>Pentapetalae</taxon>
        <taxon>asterids</taxon>
        <taxon>campanulids</taxon>
        <taxon>Asterales</taxon>
        <taxon>Asteraceae</taxon>
        <taxon>Asteroideae</taxon>
        <taxon>Heliantheae alliance</taxon>
        <taxon>Millerieae</taxon>
        <taxon>Smallanthus</taxon>
    </lineage>
</organism>